<evidence type="ECO:0000256" key="9">
    <source>
        <dbReference type="ARBA" id="ARBA00023136"/>
    </source>
</evidence>
<dbReference type="AlphaFoldDB" id="U6KT54"/>
<keyword evidence="9 10" id="KW-0472">Membrane</keyword>
<comment type="subcellular location">
    <subcellularLocation>
        <location evidence="1">Endomembrane system</location>
        <topology evidence="1">Multi-pass membrane protein</topology>
    </subcellularLocation>
</comment>
<evidence type="ECO:0000256" key="7">
    <source>
        <dbReference type="ARBA" id="ARBA00022989"/>
    </source>
</evidence>
<dbReference type="GO" id="GO:0016020">
    <property type="term" value="C:membrane"/>
    <property type="evidence" value="ECO:0007669"/>
    <property type="project" value="InterPro"/>
</dbReference>
<feature type="transmembrane region" description="Helical" evidence="10">
    <location>
        <begin position="130"/>
        <end position="148"/>
    </location>
</feature>
<dbReference type="VEuPathDB" id="ToxoDB:ETH_00043550"/>
<dbReference type="InterPro" id="IPR004131">
    <property type="entry name" value="PPase-energised_H-pump"/>
</dbReference>
<dbReference type="GO" id="GO:0009678">
    <property type="term" value="F:diphosphate hydrolysis-driven proton transmembrane transporter activity"/>
    <property type="evidence" value="ECO:0007669"/>
    <property type="project" value="UniProtKB-EC"/>
</dbReference>
<keyword evidence="6" id="KW-1278">Translocase</keyword>
<evidence type="ECO:0000256" key="5">
    <source>
        <dbReference type="ARBA" id="ARBA00022842"/>
    </source>
</evidence>
<dbReference type="Proteomes" id="UP000030747">
    <property type="component" value="Unassembled WGS sequence"/>
</dbReference>
<keyword evidence="7 10" id="KW-1133">Transmembrane helix</keyword>
<dbReference type="PANTHER" id="PTHR31998">
    <property type="entry name" value="K(+)-INSENSITIVE PYROPHOSPHATE-ENERGIZED PROTON PUMP"/>
    <property type="match status" value="1"/>
</dbReference>
<evidence type="ECO:0000256" key="3">
    <source>
        <dbReference type="ARBA" id="ARBA00022448"/>
    </source>
</evidence>
<feature type="transmembrane region" description="Helical" evidence="10">
    <location>
        <begin position="154"/>
        <end position="173"/>
    </location>
</feature>
<keyword evidence="8" id="KW-0406">Ion transport</keyword>
<keyword evidence="12" id="KW-1185">Reference proteome</keyword>
<evidence type="ECO:0000256" key="1">
    <source>
        <dbReference type="ARBA" id="ARBA00004127"/>
    </source>
</evidence>
<evidence type="ECO:0000313" key="11">
    <source>
        <dbReference type="EMBL" id="CDJ38638.1"/>
    </source>
</evidence>
<gene>
    <name evidence="11" type="ORF">ETH_00043550</name>
</gene>
<evidence type="ECO:0000256" key="10">
    <source>
        <dbReference type="SAM" id="Phobius"/>
    </source>
</evidence>
<keyword evidence="3" id="KW-0813">Transport</keyword>
<dbReference type="EC" id="7.1.3.1" evidence="2"/>
<dbReference type="EMBL" id="HG673999">
    <property type="protein sequence ID" value="CDJ38638.1"/>
    <property type="molecule type" value="Genomic_DNA"/>
</dbReference>
<organism evidence="11 12">
    <name type="scientific">Eimeria tenella</name>
    <name type="common">Coccidian parasite</name>
    <dbReference type="NCBI Taxonomy" id="5802"/>
    <lineage>
        <taxon>Eukaryota</taxon>
        <taxon>Sar</taxon>
        <taxon>Alveolata</taxon>
        <taxon>Apicomplexa</taxon>
        <taxon>Conoidasida</taxon>
        <taxon>Coccidia</taxon>
        <taxon>Eucoccidiorida</taxon>
        <taxon>Eimeriorina</taxon>
        <taxon>Eimeriidae</taxon>
        <taxon>Eimeria</taxon>
    </lineage>
</organism>
<reference evidence="11" key="2">
    <citation type="submission" date="2013-10" db="EMBL/GenBank/DDBJ databases">
        <authorList>
            <person name="Aslett M."/>
        </authorList>
    </citation>
    <scope>NUCLEOTIDE SEQUENCE [LARGE SCALE GENOMIC DNA]</scope>
    <source>
        <strain evidence="11">Houghton</strain>
    </source>
</reference>
<feature type="transmembrane region" description="Helical" evidence="10">
    <location>
        <begin position="23"/>
        <end position="52"/>
    </location>
</feature>
<dbReference type="Pfam" id="PF03030">
    <property type="entry name" value="H_PPase"/>
    <property type="match status" value="1"/>
</dbReference>
<dbReference type="GO" id="GO:0004427">
    <property type="term" value="F:inorganic diphosphate phosphatase activity"/>
    <property type="evidence" value="ECO:0007669"/>
    <property type="project" value="InterPro"/>
</dbReference>
<dbReference type="RefSeq" id="XP_013229441.1">
    <property type="nucleotide sequence ID" value="XM_013373987.1"/>
</dbReference>
<reference evidence="11" key="1">
    <citation type="submission" date="2013-10" db="EMBL/GenBank/DDBJ databases">
        <title>Genomic analysis of the causative agents of coccidiosis in chickens.</title>
        <authorList>
            <person name="Reid A.J."/>
            <person name="Blake D."/>
            <person name="Billington K."/>
            <person name="Browne H."/>
            <person name="Dunn M."/>
            <person name="Hung S."/>
            <person name="Kawahara F."/>
            <person name="Miranda-Saavedra D."/>
            <person name="Mourier T."/>
            <person name="Nagra H."/>
            <person name="Otto T.D."/>
            <person name="Rawlings N."/>
            <person name="Sanchez A."/>
            <person name="Sanders M."/>
            <person name="Subramaniam C."/>
            <person name="Tay Y."/>
            <person name="Dear P."/>
            <person name="Doerig C."/>
            <person name="Gruber A."/>
            <person name="Parkinson J."/>
            <person name="Shirley M."/>
            <person name="Wan K.L."/>
            <person name="Berriman M."/>
            <person name="Tomley F."/>
            <person name="Pain A."/>
        </authorList>
    </citation>
    <scope>NUCLEOTIDE SEQUENCE [LARGE SCALE GENOMIC DNA]</scope>
    <source>
        <strain evidence="11">Houghton</strain>
    </source>
</reference>
<dbReference type="VEuPathDB" id="ToxoDB:ETH2_1416900"/>
<proteinExistence type="predicted"/>
<sequence>MKTIAKNIAEGADTFLLQEFRYILVYVVVFSAGYAIGSAALVSLALLGAFAARADVRTVDALEPWGFAGLLLGAAAANWFAALTLRSVAAAASEVAAECLQQFPRIVSGAQDPDYTRCIAISTRASLQQMGPPGALVLLSPLLLGALFGKKCTAGFLLGALVAALQLAVAMSNSGGAWDNAKKYIEPSRPHSLLQTSRSLRAQARVAAAAAAVDAAAAAVAAAAGDADDAGGEGWGGGGV</sequence>
<evidence type="ECO:0000256" key="2">
    <source>
        <dbReference type="ARBA" id="ARBA00013242"/>
    </source>
</evidence>
<dbReference type="GeneID" id="25257749"/>
<evidence type="ECO:0000256" key="4">
    <source>
        <dbReference type="ARBA" id="ARBA00022692"/>
    </source>
</evidence>
<accession>U6KT54</accession>
<keyword evidence="4 10" id="KW-0812">Transmembrane</keyword>
<dbReference type="GO" id="GO:0012505">
    <property type="term" value="C:endomembrane system"/>
    <property type="evidence" value="ECO:0007669"/>
    <property type="project" value="UniProtKB-SubCell"/>
</dbReference>
<name>U6KT54_EIMTE</name>
<keyword evidence="5" id="KW-0460">Magnesium</keyword>
<feature type="transmembrane region" description="Helical" evidence="10">
    <location>
        <begin position="64"/>
        <end position="85"/>
    </location>
</feature>
<dbReference type="OrthoDB" id="5210at2759"/>
<evidence type="ECO:0000313" key="12">
    <source>
        <dbReference type="Proteomes" id="UP000030747"/>
    </source>
</evidence>
<protein>
    <recommendedName>
        <fullName evidence="2">H(+)-exporting diphosphatase</fullName>
        <ecNumber evidence="2">7.1.3.1</ecNumber>
    </recommendedName>
</protein>
<evidence type="ECO:0000256" key="8">
    <source>
        <dbReference type="ARBA" id="ARBA00023065"/>
    </source>
</evidence>
<evidence type="ECO:0000256" key="6">
    <source>
        <dbReference type="ARBA" id="ARBA00022967"/>
    </source>
</evidence>